<name>A0AAW1MJC4_POPJA</name>
<keyword evidence="2" id="KW-1185">Reference proteome</keyword>
<protein>
    <submittedName>
        <fullName evidence="1">Uncharacterized protein</fullName>
    </submittedName>
</protein>
<organism evidence="1 2">
    <name type="scientific">Popillia japonica</name>
    <name type="common">Japanese beetle</name>
    <dbReference type="NCBI Taxonomy" id="7064"/>
    <lineage>
        <taxon>Eukaryota</taxon>
        <taxon>Metazoa</taxon>
        <taxon>Ecdysozoa</taxon>
        <taxon>Arthropoda</taxon>
        <taxon>Hexapoda</taxon>
        <taxon>Insecta</taxon>
        <taxon>Pterygota</taxon>
        <taxon>Neoptera</taxon>
        <taxon>Endopterygota</taxon>
        <taxon>Coleoptera</taxon>
        <taxon>Polyphaga</taxon>
        <taxon>Scarabaeiformia</taxon>
        <taxon>Scarabaeidae</taxon>
        <taxon>Rutelinae</taxon>
        <taxon>Popillia</taxon>
    </lineage>
</organism>
<sequence>MSENAIAPVQMNFKGNVAANWRLWKQKFQLYMLASGKSNKTDDVKVATLLNFLGDEGIEIYNTFEYETEGDENKLNIVLKKFDEHCQPMKNIVFEHEIFQTGSDDGRNI</sequence>
<accession>A0AAW1MJC4</accession>
<dbReference type="EMBL" id="JASPKY010000036">
    <property type="protein sequence ID" value="KAK9746917.1"/>
    <property type="molecule type" value="Genomic_DNA"/>
</dbReference>
<reference evidence="1 2" key="1">
    <citation type="journal article" date="2024" name="BMC Genomics">
        <title>De novo assembly and annotation of Popillia japonica's genome with initial clues to its potential as an invasive pest.</title>
        <authorList>
            <person name="Cucini C."/>
            <person name="Boschi S."/>
            <person name="Funari R."/>
            <person name="Cardaioli E."/>
            <person name="Iannotti N."/>
            <person name="Marturano G."/>
            <person name="Paoli F."/>
            <person name="Bruttini M."/>
            <person name="Carapelli A."/>
            <person name="Frati F."/>
            <person name="Nardi F."/>
        </authorList>
    </citation>
    <scope>NUCLEOTIDE SEQUENCE [LARGE SCALE GENOMIC DNA]</scope>
    <source>
        <strain evidence="1">DMR45628</strain>
    </source>
</reference>
<gene>
    <name evidence="1" type="ORF">QE152_g5741</name>
</gene>
<evidence type="ECO:0000313" key="1">
    <source>
        <dbReference type="EMBL" id="KAK9746917.1"/>
    </source>
</evidence>
<dbReference type="AlphaFoldDB" id="A0AAW1MJC4"/>
<comment type="caution">
    <text evidence="1">The sequence shown here is derived from an EMBL/GenBank/DDBJ whole genome shotgun (WGS) entry which is preliminary data.</text>
</comment>
<proteinExistence type="predicted"/>
<evidence type="ECO:0000313" key="2">
    <source>
        <dbReference type="Proteomes" id="UP001458880"/>
    </source>
</evidence>
<dbReference type="Proteomes" id="UP001458880">
    <property type="component" value="Unassembled WGS sequence"/>
</dbReference>